<dbReference type="Gene3D" id="1.10.10.10">
    <property type="entry name" value="Winged helix-like DNA-binding domain superfamily/Winged helix DNA-binding domain"/>
    <property type="match status" value="1"/>
</dbReference>
<dbReference type="Gene3D" id="2.60.120.10">
    <property type="entry name" value="Jelly Rolls"/>
    <property type="match status" value="1"/>
</dbReference>
<dbReference type="InterPro" id="IPR036388">
    <property type="entry name" value="WH-like_DNA-bd_sf"/>
</dbReference>
<evidence type="ECO:0000256" key="3">
    <source>
        <dbReference type="ARBA" id="ARBA00023163"/>
    </source>
</evidence>
<feature type="domain" description="HTH crp-type" evidence="4">
    <location>
        <begin position="149"/>
        <end position="215"/>
    </location>
</feature>
<comment type="caution">
    <text evidence="5">The sequence shown here is derived from an EMBL/GenBank/DDBJ whole genome shotgun (WGS) entry which is preliminary data.</text>
</comment>
<evidence type="ECO:0000313" key="5">
    <source>
        <dbReference type="EMBL" id="MBC5788427.1"/>
    </source>
</evidence>
<dbReference type="SUPFAM" id="SSF51206">
    <property type="entry name" value="cAMP-binding domain-like"/>
    <property type="match status" value="1"/>
</dbReference>
<evidence type="ECO:0000256" key="2">
    <source>
        <dbReference type="ARBA" id="ARBA00023125"/>
    </source>
</evidence>
<dbReference type="PANTHER" id="PTHR24567:SF26">
    <property type="entry name" value="REGULATORY PROTEIN YEIL"/>
    <property type="match status" value="1"/>
</dbReference>
<accession>A0ABR7IU76</accession>
<keyword evidence="1" id="KW-0805">Transcription regulation</keyword>
<dbReference type="InterPro" id="IPR018490">
    <property type="entry name" value="cNMP-bd_dom_sf"/>
</dbReference>
<dbReference type="SUPFAM" id="SSF46785">
    <property type="entry name" value="Winged helix' DNA-binding domain"/>
    <property type="match status" value="1"/>
</dbReference>
<keyword evidence="6" id="KW-1185">Reference proteome</keyword>
<evidence type="ECO:0000256" key="1">
    <source>
        <dbReference type="ARBA" id="ARBA00023015"/>
    </source>
</evidence>
<dbReference type="InterPro" id="IPR012318">
    <property type="entry name" value="HTH_CRP"/>
</dbReference>
<dbReference type="InterPro" id="IPR050397">
    <property type="entry name" value="Env_Response_Regulators"/>
</dbReference>
<keyword evidence="3" id="KW-0804">Transcription</keyword>
<dbReference type="Pfam" id="PF13545">
    <property type="entry name" value="HTH_Crp_2"/>
    <property type="match status" value="1"/>
</dbReference>
<sequence>MEKIEFLQKNLSFWNRLTKTEQHLLEQNAIEKSFCKGEVLHNSSEGCLGMVLVKSGQIRAYLLSEDGREITLMRLFQGDICVLSASCILDAITFEVSIDAEEDSQVVILPSNLMHQLMEQNIHVENFTYQLIAASFSDVMWTMQQILFMSFDKRLAIFLLDEVAKNHSDALKITHEQIAKYMGSAREVVSRMLKYFEGEGIVALSRGGIQVLDKKKLKGLLN</sequence>
<dbReference type="InterPro" id="IPR014710">
    <property type="entry name" value="RmlC-like_jellyroll"/>
</dbReference>
<dbReference type="PANTHER" id="PTHR24567">
    <property type="entry name" value="CRP FAMILY TRANSCRIPTIONAL REGULATORY PROTEIN"/>
    <property type="match status" value="1"/>
</dbReference>
<dbReference type="InterPro" id="IPR000595">
    <property type="entry name" value="cNMP-bd_dom"/>
</dbReference>
<evidence type="ECO:0000259" key="4">
    <source>
        <dbReference type="PROSITE" id="PS51063"/>
    </source>
</evidence>
<dbReference type="RefSeq" id="WP_186996962.1">
    <property type="nucleotide sequence ID" value="NZ_JACOQK010000001.1"/>
</dbReference>
<organism evidence="5 6">
    <name type="scientific">Clostridium facile</name>
    <dbReference type="NCBI Taxonomy" id="2763035"/>
    <lineage>
        <taxon>Bacteria</taxon>
        <taxon>Bacillati</taxon>
        <taxon>Bacillota</taxon>
        <taxon>Clostridia</taxon>
        <taxon>Eubacteriales</taxon>
        <taxon>Clostridiaceae</taxon>
        <taxon>Clostridium</taxon>
    </lineage>
</organism>
<dbReference type="Proteomes" id="UP000649151">
    <property type="component" value="Unassembled WGS sequence"/>
</dbReference>
<evidence type="ECO:0000313" key="6">
    <source>
        <dbReference type="Proteomes" id="UP000649151"/>
    </source>
</evidence>
<keyword evidence="2" id="KW-0238">DNA-binding</keyword>
<dbReference type="PRINTS" id="PR00034">
    <property type="entry name" value="HTHCRP"/>
</dbReference>
<reference evidence="5 6" key="1">
    <citation type="submission" date="2020-08" db="EMBL/GenBank/DDBJ databases">
        <title>Genome public.</title>
        <authorList>
            <person name="Liu C."/>
            <person name="Sun Q."/>
        </authorList>
    </citation>
    <scope>NUCLEOTIDE SEQUENCE [LARGE SCALE GENOMIC DNA]</scope>
    <source>
        <strain evidence="5 6">NSJ-27</strain>
    </source>
</reference>
<gene>
    <name evidence="5" type="ORF">H8Z77_10465</name>
</gene>
<dbReference type="InterPro" id="IPR036390">
    <property type="entry name" value="WH_DNA-bd_sf"/>
</dbReference>
<proteinExistence type="predicted"/>
<name>A0ABR7IU76_9CLOT</name>
<dbReference type="Pfam" id="PF00027">
    <property type="entry name" value="cNMP_binding"/>
    <property type="match status" value="1"/>
</dbReference>
<dbReference type="PROSITE" id="PS51063">
    <property type="entry name" value="HTH_CRP_2"/>
    <property type="match status" value="1"/>
</dbReference>
<dbReference type="SMART" id="SM00419">
    <property type="entry name" value="HTH_CRP"/>
    <property type="match status" value="1"/>
</dbReference>
<dbReference type="CDD" id="cd00038">
    <property type="entry name" value="CAP_ED"/>
    <property type="match status" value="1"/>
</dbReference>
<dbReference type="EMBL" id="JACOQK010000001">
    <property type="protein sequence ID" value="MBC5788427.1"/>
    <property type="molecule type" value="Genomic_DNA"/>
</dbReference>
<protein>
    <submittedName>
        <fullName evidence="5">Crp/Fnr family transcriptional regulator</fullName>
    </submittedName>
</protein>